<dbReference type="AlphaFoldDB" id="A0A087H6B8"/>
<dbReference type="Proteomes" id="UP000029120">
    <property type="component" value="Chromosome 3"/>
</dbReference>
<keyword evidence="2" id="KW-1185">Reference proteome</keyword>
<dbReference type="SUPFAM" id="SSF53756">
    <property type="entry name" value="UDP-Glycosyltransferase/glycogen phosphorylase"/>
    <property type="match status" value="1"/>
</dbReference>
<dbReference type="EMBL" id="CM002871">
    <property type="protein sequence ID" value="KFK37670.1"/>
    <property type="molecule type" value="Genomic_DNA"/>
</dbReference>
<gene>
    <name evidence="1" type="ordered locus">AALP_Aa3g013400</name>
</gene>
<accession>A0A087H6B8</accession>
<dbReference type="Gene3D" id="3.40.50.2000">
    <property type="entry name" value="Glycogen Phosphorylase B"/>
    <property type="match status" value="1"/>
</dbReference>
<sequence length="111" mass="11785">MISESGGSIISCIVADQSLGWAIEVAAKFGIKRAAFCPAAAATMVLGFSIQKLVDDGLIDLDGTPRVNKTIQLCPGMPKMETDKFVWGTIRRASNGSRGFQEASLVGHWLG</sequence>
<protein>
    <submittedName>
        <fullName evidence="1">Uncharacterized protein</fullName>
    </submittedName>
</protein>
<proteinExistence type="predicted"/>
<dbReference type="OrthoDB" id="5835829at2759"/>
<organism evidence="1 2">
    <name type="scientific">Arabis alpina</name>
    <name type="common">Alpine rock-cress</name>
    <dbReference type="NCBI Taxonomy" id="50452"/>
    <lineage>
        <taxon>Eukaryota</taxon>
        <taxon>Viridiplantae</taxon>
        <taxon>Streptophyta</taxon>
        <taxon>Embryophyta</taxon>
        <taxon>Tracheophyta</taxon>
        <taxon>Spermatophyta</taxon>
        <taxon>Magnoliopsida</taxon>
        <taxon>eudicotyledons</taxon>
        <taxon>Gunneridae</taxon>
        <taxon>Pentapetalae</taxon>
        <taxon>rosids</taxon>
        <taxon>malvids</taxon>
        <taxon>Brassicales</taxon>
        <taxon>Brassicaceae</taxon>
        <taxon>Arabideae</taxon>
        <taxon>Arabis</taxon>
    </lineage>
</organism>
<name>A0A087H6B8_ARAAL</name>
<evidence type="ECO:0000313" key="1">
    <source>
        <dbReference type="EMBL" id="KFK37670.1"/>
    </source>
</evidence>
<evidence type="ECO:0000313" key="2">
    <source>
        <dbReference type="Proteomes" id="UP000029120"/>
    </source>
</evidence>
<reference evidence="2" key="1">
    <citation type="journal article" date="2015" name="Nat. Plants">
        <title>Genome expansion of Arabis alpina linked with retrotransposition and reduced symmetric DNA methylation.</title>
        <authorList>
            <person name="Willing E.M."/>
            <person name="Rawat V."/>
            <person name="Mandakova T."/>
            <person name="Maumus F."/>
            <person name="James G.V."/>
            <person name="Nordstroem K.J."/>
            <person name="Becker C."/>
            <person name="Warthmann N."/>
            <person name="Chica C."/>
            <person name="Szarzynska B."/>
            <person name="Zytnicki M."/>
            <person name="Albani M.C."/>
            <person name="Kiefer C."/>
            <person name="Bergonzi S."/>
            <person name="Castaings L."/>
            <person name="Mateos J.L."/>
            <person name="Berns M.C."/>
            <person name="Bujdoso N."/>
            <person name="Piofczyk T."/>
            <person name="de Lorenzo L."/>
            <person name="Barrero-Sicilia C."/>
            <person name="Mateos I."/>
            <person name="Piednoel M."/>
            <person name="Hagmann J."/>
            <person name="Chen-Min-Tao R."/>
            <person name="Iglesias-Fernandez R."/>
            <person name="Schuster S.C."/>
            <person name="Alonso-Blanco C."/>
            <person name="Roudier F."/>
            <person name="Carbonero P."/>
            <person name="Paz-Ares J."/>
            <person name="Davis S.J."/>
            <person name="Pecinka A."/>
            <person name="Quesneville H."/>
            <person name="Colot V."/>
            <person name="Lysak M.A."/>
            <person name="Weigel D."/>
            <person name="Coupland G."/>
            <person name="Schneeberger K."/>
        </authorList>
    </citation>
    <scope>NUCLEOTIDE SEQUENCE [LARGE SCALE GENOMIC DNA]</scope>
    <source>
        <strain evidence="2">cv. Pajares</strain>
    </source>
</reference>
<dbReference type="Gramene" id="KFK37670">
    <property type="protein sequence ID" value="KFK37670"/>
    <property type="gene ID" value="AALP_AA3G013400"/>
</dbReference>
<dbReference type="eggNOG" id="KOG1192">
    <property type="taxonomic scope" value="Eukaryota"/>
</dbReference>